<evidence type="ECO:0000256" key="5">
    <source>
        <dbReference type="ARBA" id="ARBA00022723"/>
    </source>
</evidence>
<dbReference type="SUPFAM" id="SSF56300">
    <property type="entry name" value="Metallo-dependent phosphatases"/>
    <property type="match status" value="1"/>
</dbReference>
<gene>
    <name evidence="13" type="primary">20211376</name>
    <name evidence="12" type="ORF">HELRODRAFT_189769</name>
</gene>
<protein>
    <recommendedName>
        <fullName evidence="11">Calcineurin-like phosphoesterase domain-containing protein</fullName>
    </recommendedName>
</protein>
<evidence type="ECO:0000313" key="13">
    <source>
        <dbReference type="EnsemblMetazoa" id="HelroP189769"/>
    </source>
</evidence>
<dbReference type="GeneID" id="20211376"/>
<evidence type="ECO:0000256" key="9">
    <source>
        <dbReference type="ARBA" id="ARBA00023211"/>
    </source>
</evidence>
<dbReference type="InterPro" id="IPR029052">
    <property type="entry name" value="Metallo-depent_PP-like"/>
</dbReference>
<keyword evidence="6" id="KW-0378">Hydrolase</keyword>
<dbReference type="InterPro" id="IPR033308">
    <property type="entry name" value="PGAP5/Cdc1/Ted1"/>
</dbReference>
<keyword evidence="4 10" id="KW-0812">Transmembrane</keyword>
<dbReference type="OrthoDB" id="9984693at2759"/>
<dbReference type="GO" id="GO:0016787">
    <property type="term" value="F:hydrolase activity"/>
    <property type="evidence" value="ECO:0007669"/>
    <property type="project" value="UniProtKB-KW"/>
</dbReference>
<reference evidence="13" key="3">
    <citation type="submission" date="2015-06" db="UniProtKB">
        <authorList>
            <consortium name="EnsemblMetazoa"/>
        </authorList>
    </citation>
    <scope>IDENTIFICATION</scope>
</reference>
<dbReference type="FunCoup" id="T1FRC9">
    <property type="interactions" value="748"/>
</dbReference>
<dbReference type="HOGENOM" id="CLU_047168_2_0_1"/>
<sequence>MTLFNCKLKFLFQILISLILLLIFNEYIVYFLVLLKCQWPTLTTSIKSSSSVSSVYSGEFLKVMILADVHLLGSREGHWFDKLRREWQMERSFQTSMLVHDPDVVFILGDLFDEGKWCSDAEFQYYVNRFRSKFSTPERTRLYVVAGNHDMGFHYAIDDHKRMRFSKHLSSPLVQLLIINGNAFVLLNSMAFEGDRCSMCTKAENELNDIIKKFKCAQINGDDCMGNQVTYNPPIIMQHFPLYRESDANCSGPDSSPEDEKFMMMKPKWDCLDRNISNKILTSLKPRLVFSGHTHHFCLTHHNRNQTPEWTVPSFSWRYKNLPSFLMMSLTPTAYDISKCYLPTESAVVSTYKYGVAVIFVFFLLYKKFNWCHRKSANKFG</sequence>
<keyword evidence="5" id="KW-0479">Metal-binding</keyword>
<evidence type="ECO:0000256" key="6">
    <source>
        <dbReference type="ARBA" id="ARBA00022801"/>
    </source>
</evidence>
<name>T1FRC9_HELRO</name>
<feature type="domain" description="Calcineurin-like phosphoesterase" evidence="11">
    <location>
        <begin position="61"/>
        <end position="296"/>
    </location>
</feature>
<evidence type="ECO:0000256" key="8">
    <source>
        <dbReference type="ARBA" id="ARBA00023136"/>
    </source>
</evidence>
<keyword evidence="7 10" id="KW-1133">Transmembrane helix</keyword>
<feature type="transmembrane region" description="Helical" evidence="10">
    <location>
        <begin position="12"/>
        <end position="35"/>
    </location>
</feature>
<reference evidence="12 14" key="2">
    <citation type="journal article" date="2013" name="Nature">
        <title>Insights into bilaterian evolution from three spiralian genomes.</title>
        <authorList>
            <person name="Simakov O."/>
            <person name="Marletaz F."/>
            <person name="Cho S.J."/>
            <person name="Edsinger-Gonzales E."/>
            <person name="Havlak P."/>
            <person name="Hellsten U."/>
            <person name="Kuo D.H."/>
            <person name="Larsson T."/>
            <person name="Lv J."/>
            <person name="Arendt D."/>
            <person name="Savage R."/>
            <person name="Osoegawa K."/>
            <person name="de Jong P."/>
            <person name="Grimwood J."/>
            <person name="Chapman J.A."/>
            <person name="Shapiro H."/>
            <person name="Aerts A."/>
            <person name="Otillar R.P."/>
            <person name="Terry A.Y."/>
            <person name="Boore J.L."/>
            <person name="Grigoriev I.V."/>
            <person name="Lindberg D.R."/>
            <person name="Seaver E.C."/>
            <person name="Weisblat D.A."/>
            <person name="Putnam N.H."/>
            <person name="Rokhsar D.S."/>
        </authorList>
    </citation>
    <scope>NUCLEOTIDE SEQUENCE</scope>
</reference>
<keyword evidence="14" id="KW-1185">Reference proteome</keyword>
<dbReference type="CTD" id="20211376"/>
<evidence type="ECO:0000256" key="2">
    <source>
        <dbReference type="ARBA" id="ARBA00004141"/>
    </source>
</evidence>
<evidence type="ECO:0000313" key="12">
    <source>
        <dbReference type="EMBL" id="ESN91680.1"/>
    </source>
</evidence>
<dbReference type="AlphaFoldDB" id="T1FRC9"/>
<evidence type="ECO:0000313" key="14">
    <source>
        <dbReference type="Proteomes" id="UP000015101"/>
    </source>
</evidence>
<dbReference type="Gene3D" id="3.60.21.10">
    <property type="match status" value="1"/>
</dbReference>
<comment type="subcellular location">
    <subcellularLocation>
        <location evidence="2">Membrane</location>
        <topology evidence="2">Multi-pass membrane protein</topology>
    </subcellularLocation>
</comment>
<dbReference type="Pfam" id="PF00149">
    <property type="entry name" value="Metallophos"/>
    <property type="match status" value="1"/>
</dbReference>
<comment type="cofactor">
    <cofactor evidence="1">
        <name>Mn(2+)</name>
        <dbReference type="ChEBI" id="CHEBI:29035"/>
    </cofactor>
</comment>
<evidence type="ECO:0000256" key="7">
    <source>
        <dbReference type="ARBA" id="ARBA00022989"/>
    </source>
</evidence>
<dbReference type="PANTHER" id="PTHR13315">
    <property type="entry name" value="METALLO PHOSPHOESTERASE RELATED"/>
    <property type="match status" value="1"/>
</dbReference>
<dbReference type="KEGG" id="hro:HELRODRAFT_189769"/>
<dbReference type="GO" id="GO:0016020">
    <property type="term" value="C:membrane"/>
    <property type="evidence" value="ECO:0007669"/>
    <property type="project" value="UniProtKB-SubCell"/>
</dbReference>
<dbReference type="GO" id="GO:0006506">
    <property type="term" value="P:GPI anchor biosynthetic process"/>
    <property type="evidence" value="ECO:0007669"/>
    <property type="project" value="InterPro"/>
</dbReference>
<evidence type="ECO:0000256" key="10">
    <source>
        <dbReference type="SAM" id="Phobius"/>
    </source>
</evidence>
<dbReference type="PANTHER" id="PTHR13315:SF0">
    <property type="entry name" value="METALLOPHOSPHOESTERASE 1"/>
    <property type="match status" value="1"/>
</dbReference>
<evidence type="ECO:0000256" key="3">
    <source>
        <dbReference type="ARBA" id="ARBA00008895"/>
    </source>
</evidence>
<dbReference type="eggNOG" id="KOG3662">
    <property type="taxonomic scope" value="Eukaryota"/>
</dbReference>
<accession>T1FRC9</accession>
<keyword evidence="9" id="KW-0464">Manganese</keyword>
<dbReference type="OMA" id="LHCMKYP"/>
<dbReference type="EMBL" id="KB097700">
    <property type="protein sequence ID" value="ESN91680.1"/>
    <property type="molecule type" value="Genomic_DNA"/>
</dbReference>
<dbReference type="EnsemblMetazoa" id="HelroT189769">
    <property type="protein sequence ID" value="HelroP189769"/>
    <property type="gene ID" value="HelroG189769"/>
</dbReference>
<dbReference type="InParanoid" id="T1FRC9"/>
<evidence type="ECO:0000256" key="1">
    <source>
        <dbReference type="ARBA" id="ARBA00001936"/>
    </source>
</evidence>
<feature type="transmembrane region" description="Helical" evidence="10">
    <location>
        <begin position="347"/>
        <end position="366"/>
    </location>
</feature>
<dbReference type="EMBL" id="AMQM01002159">
    <property type="status" value="NOT_ANNOTATED_CDS"/>
    <property type="molecule type" value="Genomic_DNA"/>
</dbReference>
<evidence type="ECO:0000259" key="11">
    <source>
        <dbReference type="Pfam" id="PF00149"/>
    </source>
</evidence>
<dbReference type="InterPro" id="IPR004843">
    <property type="entry name" value="Calcineurin-like_PHP"/>
</dbReference>
<organism evidence="13 14">
    <name type="scientific">Helobdella robusta</name>
    <name type="common">Californian leech</name>
    <dbReference type="NCBI Taxonomy" id="6412"/>
    <lineage>
        <taxon>Eukaryota</taxon>
        <taxon>Metazoa</taxon>
        <taxon>Spiralia</taxon>
        <taxon>Lophotrochozoa</taxon>
        <taxon>Annelida</taxon>
        <taxon>Clitellata</taxon>
        <taxon>Hirudinea</taxon>
        <taxon>Rhynchobdellida</taxon>
        <taxon>Glossiphoniidae</taxon>
        <taxon>Helobdella</taxon>
    </lineage>
</organism>
<keyword evidence="8 10" id="KW-0472">Membrane</keyword>
<evidence type="ECO:0000256" key="4">
    <source>
        <dbReference type="ARBA" id="ARBA00022692"/>
    </source>
</evidence>
<reference evidence="14" key="1">
    <citation type="submission" date="2012-12" db="EMBL/GenBank/DDBJ databases">
        <authorList>
            <person name="Hellsten U."/>
            <person name="Grimwood J."/>
            <person name="Chapman J.A."/>
            <person name="Shapiro H."/>
            <person name="Aerts A."/>
            <person name="Otillar R.P."/>
            <person name="Terry A.Y."/>
            <person name="Boore J.L."/>
            <person name="Simakov O."/>
            <person name="Marletaz F."/>
            <person name="Cho S.-J."/>
            <person name="Edsinger-Gonzales E."/>
            <person name="Havlak P."/>
            <person name="Kuo D.-H."/>
            <person name="Larsson T."/>
            <person name="Lv J."/>
            <person name="Arendt D."/>
            <person name="Savage R."/>
            <person name="Osoegawa K."/>
            <person name="de Jong P."/>
            <person name="Lindberg D.R."/>
            <person name="Seaver E.C."/>
            <person name="Weisblat D.A."/>
            <person name="Putnam N.H."/>
            <person name="Grigoriev I.V."/>
            <person name="Rokhsar D.S."/>
        </authorList>
    </citation>
    <scope>NUCLEOTIDE SEQUENCE</scope>
</reference>
<comment type="similarity">
    <text evidence="3">Belongs to the metallophosphoesterase superfamily. MPPE1 family.</text>
</comment>
<proteinExistence type="inferred from homology"/>
<dbReference type="Proteomes" id="UP000015101">
    <property type="component" value="Unassembled WGS sequence"/>
</dbReference>
<dbReference type="GO" id="GO:0046872">
    <property type="term" value="F:metal ion binding"/>
    <property type="evidence" value="ECO:0007669"/>
    <property type="project" value="UniProtKB-KW"/>
</dbReference>
<dbReference type="RefSeq" id="XP_009030501.1">
    <property type="nucleotide sequence ID" value="XM_009032253.1"/>
</dbReference>
<dbReference type="STRING" id="6412.T1FRC9"/>